<feature type="domain" description="Transglycosylase SLT" evidence="5">
    <location>
        <begin position="489"/>
        <end position="591"/>
    </location>
</feature>
<evidence type="ECO:0000256" key="4">
    <source>
        <dbReference type="SAM" id="SignalP"/>
    </source>
</evidence>
<reference evidence="6 7" key="1">
    <citation type="submission" date="2016-10" db="EMBL/GenBank/DDBJ databases">
        <authorList>
            <person name="de Groot N.N."/>
        </authorList>
    </citation>
    <scope>NUCLEOTIDE SEQUENCE [LARGE SCALE GENOMIC DNA]</scope>
    <source>
        <strain evidence="6 7">DSM 29316</strain>
    </source>
</reference>
<dbReference type="PANTHER" id="PTHR37423">
    <property type="entry name" value="SOLUBLE LYTIC MUREIN TRANSGLYCOSYLASE-RELATED"/>
    <property type="match status" value="1"/>
</dbReference>
<keyword evidence="7" id="KW-1185">Reference proteome</keyword>
<dbReference type="GO" id="GO:0016020">
    <property type="term" value="C:membrane"/>
    <property type="evidence" value="ECO:0007669"/>
    <property type="project" value="InterPro"/>
</dbReference>
<proteinExistence type="inferred from homology"/>
<gene>
    <name evidence="6" type="ORF">SAMN05421688_1247</name>
</gene>
<dbReference type="Proteomes" id="UP000198796">
    <property type="component" value="Unassembled WGS sequence"/>
</dbReference>
<comment type="similarity">
    <text evidence="1">Belongs to the transglycosylase Slt family.</text>
</comment>
<name>A0A1I0WBN8_9RHOB</name>
<evidence type="ECO:0000259" key="5">
    <source>
        <dbReference type="Pfam" id="PF01464"/>
    </source>
</evidence>
<dbReference type="PROSITE" id="PS00922">
    <property type="entry name" value="TRANSGLYCOSYLASE"/>
    <property type="match status" value="1"/>
</dbReference>
<dbReference type="AlphaFoldDB" id="A0A1I0WBN8"/>
<sequence>MQEMIARLCLILALLCNAATAQAQQPPRPLSAGMAAMRQGDWTMAAQLAGRDGVVGGDIIEWQRLRAGRGTWQEVVDFLDRNGDWPGIDLLRRRSEEAMAKAPDAQILQFFSEGLPQTAEGAMAHARALLAGGHERAAHDTIILAWRSLSMGEDTQTAILALYGDILADHHTARLDTMLWRGEAANAERMLPLVDAGWRSLAKARIALRARQDGVDTLIEAVPQALSQHAGLAYERFLWRARAGRTDSAVELLLAQSSSATALGNPGAWGNWRRILTREKMRAGDFGLAYRIASQHFLLEGTDYADLEWLAGYLSLKLENPARALDHFKAFAVGVESPISLGRAGYWIGRAYDALGDTEAADRAYSEAALHQTSFYGLLAAEKAGLEPDPVLRGDTEMPSWRGAGFVSTSVFQAGVLSLAAGEHYLAERFFVHLAERLSPEELGSLGNMAIELGSPHIAVMLGKQGARQGAVLPGPYFARHPLESMDLGVPSDLLLSIARRESEFDPLVVSPVGARGLMQIMPGTAQDMAREVGVQYNEEALLADWRYNARLGAAYLRKLHGRFDGNPIMIAAAYNAGPSRPTRWMQEYGDPRGGTPEVMVDWIETIPFRETRNYVMRVTEAMMVYRMRLGQQAPGTLGQLISGRL</sequence>
<dbReference type="InterPro" id="IPR023346">
    <property type="entry name" value="Lysozyme-like_dom_sf"/>
</dbReference>
<keyword evidence="3 4" id="KW-0732">Signal</keyword>
<dbReference type="GO" id="GO:0008933">
    <property type="term" value="F:peptidoglycan lytic transglycosylase activity"/>
    <property type="evidence" value="ECO:0007669"/>
    <property type="project" value="InterPro"/>
</dbReference>
<dbReference type="PANTHER" id="PTHR37423:SF2">
    <property type="entry name" value="MEMBRANE-BOUND LYTIC MUREIN TRANSGLYCOSYLASE C"/>
    <property type="match status" value="1"/>
</dbReference>
<dbReference type="Gene3D" id="1.10.530.10">
    <property type="match status" value="1"/>
</dbReference>
<dbReference type="SUPFAM" id="SSF53955">
    <property type="entry name" value="Lysozyme-like"/>
    <property type="match status" value="1"/>
</dbReference>
<dbReference type="GO" id="GO:0004553">
    <property type="term" value="F:hydrolase activity, hydrolyzing O-glycosyl compounds"/>
    <property type="evidence" value="ECO:0007669"/>
    <property type="project" value="InterPro"/>
</dbReference>
<dbReference type="GO" id="GO:0000270">
    <property type="term" value="P:peptidoglycan metabolic process"/>
    <property type="evidence" value="ECO:0007669"/>
    <property type="project" value="InterPro"/>
</dbReference>
<dbReference type="GO" id="GO:0042597">
    <property type="term" value="C:periplasmic space"/>
    <property type="evidence" value="ECO:0007669"/>
    <property type="project" value="InterPro"/>
</dbReference>
<dbReference type="CDD" id="cd13401">
    <property type="entry name" value="Slt70-like"/>
    <property type="match status" value="1"/>
</dbReference>
<dbReference type="RefSeq" id="WP_092061849.1">
    <property type="nucleotide sequence ID" value="NZ_FOJU01000002.1"/>
</dbReference>
<dbReference type="InterPro" id="IPR008939">
    <property type="entry name" value="Lytic_TGlycosylase_superhlx_U"/>
</dbReference>
<comment type="similarity">
    <text evidence="2">Belongs to the virb1 family.</text>
</comment>
<evidence type="ECO:0000256" key="3">
    <source>
        <dbReference type="ARBA" id="ARBA00022729"/>
    </source>
</evidence>
<evidence type="ECO:0000313" key="7">
    <source>
        <dbReference type="Proteomes" id="UP000198796"/>
    </source>
</evidence>
<dbReference type="OrthoDB" id="9815002at2"/>
<organism evidence="6 7">
    <name type="scientific">Poseidonocella pacifica</name>
    <dbReference type="NCBI Taxonomy" id="871651"/>
    <lineage>
        <taxon>Bacteria</taxon>
        <taxon>Pseudomonadati</taxon>
        <taxon>Pseudomonadota</taxon>
        <taxon>Alphaproteobacteria</taxon>
        <taxon>Rhodobacterales</taxon>
        <taxon>Roseobacteraceae</taxon>
        <taxon>Poseidonocella</taxon>
    </lineage>
</organism>
<protein>
    <submittedName>
        <fullName evidence="6">Soluble lytic murein transglycosylase</fullName>
    </submittedName>
</protein>
<dbReference type="Gene3D" id="1.25.20.10">
    <property type="entry name" value="Bacterial muramidases"/>
    <property type="match status" value="1"/>
</dbReference>
<feature type="signal peptide" evidence="4">
    <location>
        <begin position="1"/>
        <end position="23"/>
    </location>
</feature>
<accession>A0A1I0WBN8</accession>
<evidence type="ECO:0000256" key="2">
    <source>
        <dbReference type="ARBA" id="ARBA00009387"/>
    </source>
</evidence>
<evidence type="ECO:0000313" key="6">
    <source>
        <dbReference type="EMBL" id="SFA86119.1"/>
    </source>
</evidence>
<dbReference type="EMBL" id="FOJU01000002">
    <property type="protein sequence ID" value="SFA86119.1"/>
    <property type="molecule type" value="Genomic_DNA"/>
</dbReference>
<feature type="chain" id="PRO_5011652269" evidence="4">
    <location>
        <begin position="24"/>
        <end position="646"/>
    </location>
</feature>
<dbReference type="SUPFAM" id="SSF48435">
    <property type="entry name" value="Bacterial muramidases"/>
    <property type="match status" value="1"/>
</dbReference>
<dbReference type="InterPro" id="IPR000189">
    <property type="entry name" value="Transglyc_AS"/>
</dbReference>
<dbReference type="STRING" id="871651.SAMN05421688_1247"/>
<evidence type="ECO:0000256" key="1">
    <source>
        <dbReference type="ARBA" id="ARBA00007734"/>
    </source>
</evidence>
<dbReference type="InterPro" id="IPR008258">
    <property type="entry name" value="Transglycosylase_SLT_dom_1"/>
</dbReference>
<dbReference type="Pfam" id="PF01464">
    <property type="entry name" value="SLT"/>
    <property type="match status" value="1"/>
</dbReference>